<accession>A0ABV0EMK0</accession>
<keyword evidence="2" id="KW-1185">Reference proteome</keyword>
<gene>
    <name evidence="1" type="ORF">JZO67_001001</name>
</gene>
<dbReference type="RefSeq" id="WP_207703955.1">
    <property type="nucleotide sequence ID" value="NZ_JAFREL020000001.1"/>
</dbReference>
<evidence type="ECO:0000313" key="1">
    <source>
        <dbReference type="EMBL" id="MEO1769062.1"/>
    </source>
</evidence>
<evidence type="ECO:0000313" key="2">
    <source>
        <dbReference type="Proteomes" id="UP000664357"/>
    </source>
</evidence>
<protein>
    <submittedName>
        <fullName evidence="1">Uncharacterized protein</fullName>
    </submittedName>
</protein>
<reference evidence="1 2" key="1">
    <citation type="submission" date="2021-03" db="EMBL/GenBank/DDBJ databases">
        <authorList>
            <person name="Gilmore M.S."/>
            <person name="Schwartzman J."/>
            <person name="Van Tyne D."/>
            <person name="Martin M."/>
            <person name="Earl A.M."/>
            <person name="Manson A.L."/>
            <person name="Straub T."/>
            <person name="Salamzade R."/>
            <person name="Saavedra J."/>
            <person name="Lebreton F."/>
            <person name="Prichula J."/>
            <person name="Schaufler K."/>
            <person name="Gaca A."/>
            <person name="Sgardioli B."/>
            <person name="Wagenaar J."/>
            <person name="Strong T."/>
        </authorList>
    </citation>
    <scope>NUCLEOTIDE SEQUENCE [LARGE SCALE GENOMIC DNA]</scope>
    <source>
        <strain evidence="1 2">665A</strain>
    </source>
</reference>
<name>A0ABV0EMK0_9ENTE</name>
<dbReference type="Proteomes" id="UP000664357">
    <property type="component" value="Unassembled WGS sequence"/>
</dbReference>
<proteinExistence type="predicted"/>
<dbReference type="EMBL" id="JAFREL020000001">
    <property type="protein sequence ID" value="MEO1769062.1"/>
    <property type="molecule type" value="Genomic_DNA"/>
</dbReference>
<comment type="caution">
    <text evidence="1">The sequence shown here is derived from an EMBL/GenBank/DDBJ whole genome shotgun (WGS) entry which is preliminary data.</text>
</comment>
<sequence>MIVLDYYYYSPILEKDTFCGIQYDDLQKVTKCLCIIPGKSMTVEDVLCDYREKIKKENVLLIVPDATEYNYEEPYFRKRFERSITETMTLLLHLLKAPSELPREVKIRKDEKDV</sequence>
<reference evidence="1 2" key="2">
    <citation type="submission" date="2024-02" db="EMBL/GenBank/DDBJ databases">
        <title>The Genome Sequence of Enterococcus sp. DIV0159.</title>
        <authorList>
            <person name="Earl A."/>
            <person name="Manson A."/>
            <person name="Gilmore M."/>
            <person name="Sanders J."/>
            <person name="Shea T."/>
            <person name="Howe W."/>
            <person name="Livny J."/>
            <person name="Cuomo C."/>
            <person name="Neafsey D."/>
            <person name="Birren B."/>
        </authorList>
    </citation>
    <scope>NUCLEOTIDE SEQUENCE [LARGE SCALE GENOMIC DNA]</scope>
    <source>
        <strain evidence="1 2">665A</strain>
    </source>
</reference>
<organism evidence="1 2">
    <name type="scientific">Candidatus Enterococcus ferrettii</name>
    <dbReference type="NCBI Taxonomy" id="2815324"/>
    <lineage>
        <taxon>Bacteria</taxon>
        <taxon>Bacillati</taxon>
        <taxon>Bacillota</taxon>
        <taxon>Bacilli</taxon>
        <taxon>Lactobacillales</taxon>
        <taxon>Enterococcaceae</taxon>
        <taxon>Enterococcus</taxon>
    </lineage>
</organism>